<accession>A0ACC1NVR7</accession>
<name>A0ACC1NVR7_9HYPO</name>
<sequence length="585" mass="64305">MAPAISFLLWTPAVLLYTVTITVTPVVAHGQNAADAHIDGTMNEVVAIKNATEYGVTYFTYDKHSGTIYAHITAMVLAWVFILPIAVMLSIAKSRYTLAVQSAFTAINAVGVALAAIYNAKTPDLYPNNSHHKIGWIVTLIFAVHILVNFIGLAANKWRSRTARTSSNEEHPFLPTTRQNSTFTQGGYYTPNQLTTDDGGSSSNTEPSSSRNSSVSTICAEDAHLGSEHNKEFRNDDDEFEDVPFLSSSPTRAALASTFNRCFSDNAMKYVDIGYKVVDRIILPFGFIALVTGVATFAGFFEGHRIFGGLAHWIKGGVFFWLGLFNLGRWSGSFAELGWAWNLRPKNASWQKRIFRPSAELVESALILFYGSTNIFLEHLSGWGGEWTAQDLEHMAITVLFIGGGLCGILIESNHIRELLNTNGANPSISSYSDEESAQFEAPRTYEFSLNPIPALVVLLLGVMMSSHHQSTMTATMVHKQWGTLLLWSSVARGLTYVLFYLRPPTSVLPSRPPTELLASFGLISGGLIFMASSSDTVEGMIHYDLDAMFLYTVTMGLVGMLMAWEITVLAVKGWAVRRELADDV</sequence>
<keyword evidence="2" id="KW-1185">Reference proteome</keyword>
<evidence type="ECO:0000313" key="1">
    <source>
        <dbReference type="EMBL" id="KAJ2982951.1"/>
    </source>
</evidence>
<gene>
    <name evidence="1" type="ORF">NQ176_g1037</name>
</gene>
<protein>
    <submittedName>
        <fullName evidence="1">Uncharacterized protein</fullName>
    </submittedName>
</protein>
<dbReference type="EMBL" id="JANJQO010000050">
    <property type="protein sequence ID" value="KAJ2982951.1"/>
    <property type="molecule type" value="Genomic_DNA"/>
</dbReference>
<organism evidence="1 2">
    <name type="scientific">Zarea fungicola</name>
    <dbReference type="NCBI Taxonomy" id="93591"/>
    <lineage>
        <taxon>Eukaryota</taxon>
        <taxon>Fungi</taxon>
        <taxon>Dikarya</taxon>
        <taxon>Ascomycota</taxon>
        <taxon>Pezizomycotina</taxon>
        <taxon>Sordariomycetes</taxon>
        <taxon>Hypocreomycetidae</taxon>
        <taxon>Hypocreales</taxon>
        <taxon>Cordycipitaceae</taxon>
        <taxon>Zarea</taxon>
    </lineage>
</organism>
<comment type="caution">
    <text evidence="1">The sequence shown here is derived from an EMBL/GenBank/DDBJ whole genome shotgun (WGS) entry which is preliminary data.</text>
</comment>
<reference evidence="1" key="1">
    <citation type="submission" date="2022-08" db="EMBL/GenBank/DDBJ databases">
        <title>Genome Sequence of Lecanicillium fungicola.</title>
        <authorList>
            <person name="Buettner E."/>
        </authorList>
    </citation>
    <scope>NUCLEOTIDE SEQUENCE</scope>
    <source>
        <strain evidence="1">Babe33</strain>
    </source>
</reference>
<dbReference type="Proteomes" id="UP001143910">
    <property type="component" value="Unassembled WGS sequence"/>
</dbReference>
<proteinExistence type="predicted"/>
<evidence type="ECO:0000313" key="2">
    <source>
        <dbReference type="Proteomes" id="UP001143910"/>
    </source>
</evidence>